<evidence type="ECO:0000256" key="1">
    <source>
        <dbReference type="ARBA" id="ARBA00010638"/>
    </source>
</evidence>
<accession>A0A3B1AEB4</accession>
<dbReference type="PIRSF" id="PIRSF006806">
    <property type="entry name" value="FTHF_cligase"/>
    <property type="match status" value="1"/>
</dbReference>
<dbReference type="PANTHER" id="PTHR23407">
    <property type="entry name" value="ATPASE INHIBITOR/5-FORMYLTETRAHYDROFOLATE CYCLO-LIGASE"/>
    <property type="match status" value="1"/>
</dbReference>
<dbReference type="InterPro" id="IPR024185">
    <property type="entry name" value="FTHF_cligase-like_sf"/>
</dbReference>
<reference evidence="4" key="1">
    <citation type="submission" date="2018-06" db="EMBL/GenBank/DDBJ databases">
        <authorList>
            <person name="Zhirakovskaya E."/>
        </authorList>
    </citation>
    <scope>NUCLEOTIDE SEQUENCE</scope>
</reference>
<evidence type="ECO:0000256" key="3">
    <source>
        <dbReference type="ARBA" id="ARBA00022840"/>
    </source>
</evidence>
<sequence length="197" mass="22801">MDNKQIRQKIRALRQQKSLAEQQQASTQIITHISNSKLYRNAHNIAVFLTNDNEPDLTPLITHAWQRGKKCYLPVIGHRFESRLSFQLYTPDSIMLANRYGILEPRKCPTSKLTKPWRLDLLLMPLVAFDLTGNRIGMGGGYYDKTLSYRAYRTKWDKPQLMGVAYSDQQVTKIKAEKWDIALDSIATNNKVTVFKR</sequence>
<dbReference type="GO" id="GO:0035999">
    <property type="term" value="P:tetrahydrofolate interconversion"/>
    <property type="evidence" value="ECO:0007669"/>
    <property type="project" value="TreeGrafter"/>
</dbReference>
<keyword evidence="4" id="KW-0436">Ligase</keyword>
<keyword evidence="2" id="KW-0547">Nucleotide-binding</keyword>
<dbReference type="Gene3D" id="3.40.50.10420">
    <property type="entry name" value="NagB/RpiA/CoA transferase-like"/>
    <property type="match status" value="1"/>
</dbReference>
<protein>
    <submittedName>
        <fullName evidence="4">5-formyltetrahydrofolate cyclo-ligase</fullName>
        <ecNumber evidence="4">6.3.3.2</ecNumber>
    </submittedName>
</protein>
<evidence type="ECO:0000313" key="4">
    <source>
        <dbReference type="EMBL" id="VAW97807.1"/>
    </source>
</evidence>
<dbReference type="EC" id="6.3.3.2" evidence="4"/>
<dbReference type="InterPro" id="IPR037171">
    <property type="entry name" value="NagB/RpiA_transferase-like"/>
</dbReference>
<dbReference type="NCBIfam" id="TIGR02727">
    <property type="entry name" value="MTHFS_bact"/>
    <property type="match status" value="1"/>
</dbReference>
<dbReference type="InterPro" id="IPR002698">
    <property type="entry name" value="FTHF_cligase"/>
</dbReference>
<dbReference type="SUPFAM" id="SSF100950">
    <property type="entry name" value="NagB/RpiA/CoA transferase-like"/>
    <property type="match status" value="1"/>
</dbReference>
<dbReference type="EMBL" id="UOFS01000034">
    <property type="protein sequence ID" value="VAW97807.1"/>
    <property type="molecule type" value="Genomic_DNA"/>
</dbReference>
<dbReference type="GO" id="GO:0005524">
    <property type="term" value="F:ATP binding"/>
    <property type="evidence" value="ECO:0007669"/>
    <property type="project" value="UniProtKB-KW"/>
</dbReference>
<keyword evidence="3" id="KW-0067">ATP-binding</keyword>
<gene>
    <name evidence="4" type="ORF">MNBD_GAMMA22-353</name>
</gene>
<comment type="similarity">
    <text evidence="1">Belongs to the 5-formyltetrahydrofolate cyclo-ligase family.</text>
</comment>
<dbReference type="Pfam" id="PF01812">
    <property type="entry name" value="5-FTHF_cyc-lig"/>
    <property type="match status" value="1"/>
</dbReference>
<dbReference type="GO" id="GO:0009396">
    <property type="term" value="P:folic acid-containing compound biosynthetic process"/>
    <property type="evidence" value="ECO:0007669"/>
    <property type="project" value="TreeGrafter"/>
</dbReference>
<dbReference type="PANTHER" id="PTHR23407:SF1">
    <property type="entry name" value="5-FORMYLTETRAHYDROFOLATE CYCLO-LIGASE"/>
    <property type="match status" value="1"/>
</dbReference>
<dbReference type="GO" id="GO:0030272">
    <property type="term" value="F:5-formyltetrahydrofolate cyclo-ligase activity"/>
    <property type="evidence" value="ECO:0007669"/>
    <property type="project" value="UniProtKB-EC"/>
</dbReference>
<organism evidence="4">
    <name type="scientific">hydrothermal vent metagenome</name>
    <dbReference type="NCBI Taxonomy" id="652676"/>
    <lineage>
        <taxon>unclassified sequences</taxon>
        <taxon>metagenomes</taxon>
        <taxon>ecological metagenomes</taxon>
    </lineage>
</organism>
<proteinExistence type="inferred from homology"/>
<dbReference type="AlphaFoldDB" id="A0A3B1AEB4"/>
<name>A0A3B1AEB4_9ZZZZ</name>
<evidence type="ECO:0000256" key="2">
    <source>
        <dbReference type="ARBA" id="ARBA00022741"/>
    </source>
</evidence>